<evidence type="ECO:0000256" key="1">
    <source>
        <dbReference type="SAM" id="SignalP"/>
    </source>
</evidence>
<name>A0AAD6QAW8_9ROSI</name>
<evidence type="ECO:0000313" key="3">
    <source>
        <dbReference type="Proteomes" id="UP001164929"/>
    </source>
</evidence>
<protein>
    <recommendedName>
        <fullName evidence="4">Secreted protein</fullName>
    </recommendedName>
</protein>
<feature type="chain" id="PRO_5041928790" description="Secreted protein" evidence="1">
    <location>
        <begin position="19"/>
        <end position="80"/>
    </location>
</feature>
<evidence type="ECO:0008006" key="4">
    <source>
        <dbReference type="Google" id="ProtNLM"/>
    </source>
</evidence>
<comment type="caution">
    <text evidence="2">The sequence shown here is derived from an EMBL/GenBank/DDBJ whole genome shotgun (WGS) entry which is preliminary data.</text>
</comment>
<proteinExistence type="predicted"/>
<accession>A0AAD6QAW8</accession>
<dbReference type="Proteomes" id="UP001164929">
    <property type="component" value="Chromosome 9"/>
</dbReference>
<evidence type="ECO:0000313" key="2">
    <source>
        <dbReference type="EMBL" id="KAJ6985416.1"/>
    </source>
</evidence>
<keyword evidence="3" id="KW-1185">Reference proteome</keyword>
<dbReference type="EMBL" id="JAQIZT010000009">
    <property type="protein sequence ID" value="KAJ6985416.1"/>
    <property type="molecule type" value="Genomic_DNA"/>
</dbReference>
<reference evidence="2" key="1">
    <citation type="journal article" date="2023" name="Mol. Ecol. Resour.">
        <title>Chromosome-level genome assembly of a triploid poplar Populus alba 'Berolinensis'.</title>
        <authorList>
            <person name="Chen S."/>
            <person name="Yu Y."/>
            <person name="Wang X."/>
            <person name="Wang S."/>
            <person name="Zhang T."/>
            <person name="Zhou Y."/>
            <person name="He R."/>
            <person name="Meng N."/>
            <person name="Wang Y."/>
            <person name="Liu W."/>
            <person name="Liu Z."/>
            <person name="Liu J."/>
            <person name="Guo Q."/>
            <person name="Huang H."/>
            <person name="Sederoff R.R."/>
            <person name="Wang G."/>
            <person name="Qu G."/>
            <person name="Chen S."/>
        </authorList>
    </citation>
    <scope>NUCLEOTIDE SEQUENCE</scope>
    <source>
        <strain evidence="2">SC-2020</strain>
    </source>
</reference>
<organism evidence="2 3">
    <name type="scientific">Populus alba x Populus x berolinensis</name>
    <dbReference type="NCBI Taxonomy" id="444605"/>
    <lineage>
        <taxon>Eukaryota</taxon>
        <taxon>Viridiplantae</taxon>
        <taxon>Streptophyta</taxon>
        <taxon>Embryophyta</taxon>
        <taxon>Tracheophyta</taxon>
        <taxon>Spermatophyta</taxon>
        <taxon>Magnoliopsida</taxon>
        <taxon>eudicotyledons</taxon>
        <taxon>Gunneridae</taxon>
        <taxon>Pentapetalae</taxon>
        <taxon>rosids</taxon>
        <taxon>fabids</taxon>
        <taxon>Malpighiales</taxon>
        <taxon>Salicaceae</taxon>
        <taxon>Saliceae</taxon>
        <taxon>Populus</taxon>
    </lineage>
</organism>
<feature type="signal peptide" evidence="1">
    <location>
        <begin position="1"/>
        <end position="18"/>
    </location>
</feature>
<dbReference type="AlphaFoldDB" id="A0AAD6QAW8"/>
<sequence length="80" mass="9166">MVFNGMRILLLSFLSVCADLRNLKIGKIKTMLVLEYEVCRVIALQWTDGPRSFFELLSKFIAKEAVIPDMLKKKGLSLFN</sequence>
<keyword evidence="1" id="KW-0732">Signal</keyword>
<gene>
    <name evidence="2" type="ORF">NC653_023390</name>
</gene>